<keyword evidence="2" id="KW-1185">Reference proteome</keyword>
<protein>
    <submittedName>
        <fullName evidence="1">Uncharacterized protein</fullName>
    </submittedName>
</protein>
<accession>R0G1N8</accession>
<proteinExistence type="predicted"/>
<evidence type="ECO:0000313" key="2">
    <source>
        <dbReference type="Proteomes" id="UP000029121"/>
    </source>
</evidence>
<dbReference type="EMBL" id="KB870808">
    <property type="protein sequence ID" value="EOA29176.1"/>
    <property type="molecule type" value="Genomic_DNA"/>
</dbReference>
<dbReference type="AlphaFoldDB" id="R0G1N8"/>
<gene>
    <name evidence="1" type="ORF">CARUB_v10025446mg</name>
</gene>
<sequence>MASLVMFFRALMSCRLTPNDESETTVEALSLSSTGKIRGDENTTNKRTLEVDVSHVGVYYRTYAWDQTYR</sequence>
<name>R0G1N8_9BRAS</name>
<evidence type="ECO:0000313" key="1">
    <source>
        <dbReference type="EMBL" id="EOA29176.1"/>
    </source>
</evidence>
<organism evidence="1 2">
    <name type="scientific">Capsella rubella</name>
    <dbReference type="NCBI Taxonomy" id="81985"/>
    <lineage>
        <taxon>Eukaryota</taxon>
        <taxon>Viridiplantae</taxon>
        <taxon>Streptophyta</taxon>
        <taxon>Embryophyta</taxon>
        <taxon>Tracheophyta</taxon>
        <taxon>Spermatophyta</taxon>
        <taxon>Magnoliopsida</taxon>
        <taxon>eudicotyledons</taxon>
        <taxon>Gunneridae</taxon>
        <taxon>Pentapetalae</taxon>
        <taxon>rosids</taxon>
        <taxon>malvids</taxon>
        <taxon>Brassicales</taxon>
        <taxon>Brassicaceae</taxon>
        <taxon>Camelineae</taxon>
        <taxon>Capsella</taxon>
    </lineage>
</organism>
<reference evidence="2" key="1">
    <citation type="journal article" date="2013" name="Nat. Genet.">
        <title>The Capsella rubella genome and the genomic consequences of rapid mating system evolution.</title>
        <authorList>
            <person name="Slotte T."/>
            <person name="Hazzouri K.M."/>
            <person name="Agren J.A."/>
            <person name="Koenig D."/>
            <person name="Maumus F."/>
            <person name="Guo Y.L."/>
            <person name="Steige K."/>
            <person name="Platts A.E."/>
            <person name="Escobar J.S."/>
            <person name="Newman L.K."/>
            <person name="Wang W."/>
            <person name="Mandakova T."/>
            <person name="Vello E."/>
            <person name="Smith L.M."/>
            <person name="Henz S.R."/>
            <person name="Steffen J."/>
            <person name="Takuno S."/>
            <person name="Brandvain Y."/>
            <person name="Coop G."/>
            <person name="Andolfatto P."/>
            <person name="Hu T.T."/>
            <person name="Blanchette M."/>
            <person name="Clark R.M."/>
            <person name="Quesneville H."/>
            <person name="Nordborg M."/>
            <person name="Gaut B.S."/>
            <person name="Lysak M.A."/>
            <person name="Jenkins J."/>
            <person name="Grimwood J."/>
            <person name="Chapman J."/>
            <person name="Prochnik S."/>
            <person name="Shu S."/>
            <person name="Rokhsar D."/>
            <person name="Schmutz J."/>
            <person name="Weigel D."/>
            <person name="Wright S.I."/>
        </authorList>
    </citation>
    <scope>NUCLEOTIDE SEQUENCE [LARGE SCALE GENOMIC DNA]</scope>
    <source>
        <strain evidence="2">cv. Monte Gargano</strain>
    </source>
</reference>
<dbReference type="Proteomes" id="UP000029121">
    <property type="component" value="Unassembled WGS sequence"/>
</dbReference>